<proteinExistence type="predicted"/>
<evidence type="ECO:0000256" key="1">
    <source>
        <dbReference type="SAM" id="SignalP"/>
    </source>
</evidence>
<protein>
    <submittedName>
        <fullName evidence="2">Uncharacterized protein</fullName>
    </submittedName>
</protein>
<name>A0A9X2RGL8_9BACT</name>
<evidence type="ECO:0000313" key="2">
    <source>
        <dbReference type="EMBL" id="MCP9291613.1"/>
    </source>
</evidence>
<dbReference type="EMBL" id="JANDBC010000001">
    <property type="protein sequence ID" value="MCP9291613.1"/>
    <property type="molecule type" value="Genomic_DNA"/>
</dbReference>
<dbReference type="AlphaFoldDB" id="A0A9X2RGL8"/>
<dbReference type="Proteomes" id="UP001139125">
    <property type="component" value="Unassembled WGS sequence"/>
</dbReference>
<feature type="chain" id="PRO_5040806157" evidence="1">
    <location>
        <begin position="20"/>
        <end position="189"/>
    </location>
</feature>
<keyword evidence="1" id="KW-0732">Signal</keyword>
<feature type="signal peptide" evidence="1">
    <location>
        <begin position="1"/>
        <end position="19"/>
    </location>
</feature>
<keyword evidence="3" id="KW-1185">Reference proteome</keyword>
<comment type="caution">
    <text evidence="2">The sequence shown here is derived from an EMBL/GenBank/DDBJ whole genome shotgun (WGS) entry which is preliminary data.</text>
</comment>
<sequence length="189" mass="20625">MIRKRNLIIALLLIGSALNAELKAGTDAGDMYPPLVCAERGSEYYTIDLVTTKNVPGTGLAKGKAVMKFNPNPFGISITKDGSYQHRLDIKLNKVNKPQKGTFVAWVTTPNLDNIKTLGTLDKNLETSGTVNWNKYIVVITLEEGVPKSDSSMWSGPIAFRGLSRSGLMHTMAGHGPFAQEPCAKYGYY</sequence>
<gene>
    <name evidence="2" type="ORF">NM125_08465</name>
</gene>
<organism evidence="2 3">
    <name type="scientific">Gracilimonas sediminicola</name>
    <dbReference type="NCBI Taxonomy" id="2952158"/>
    <lineage>
        <taxon>Bacteria</taxon>
        <taxon>Pseudomonadati</taxon>
        <taxon>Balneolota</taxon>
        <taxon>Balneolia</taxon>
        <taxon>Balneolales</taxon>
        <taxon>Balneolaceae</taxon>
        <taxon>Gracilimonas</taxon>
    </lineage>
</organism>
<dbReference type="RefSeq" id="WP_255134476.1">
    <property type="nucleotide sequence ID" value="NZ_JANDBC010000001.1"/>
</dbReference>
<reference evidence="2" key="1">
    <citation type="submission" date="2022-06" db="EMBL/GenBank/DDBJ databases">
        <title>Gracilimonas sp. CAU 1638 isolated from sea sediment.</title>
        <authorList>
            <person name="Kim W."/>
        </authorList>
    </citation>
    <scope>NUCLEOTIDE SEQUENCE</scope>
    <source>
        <strain evidence="2">CAU 1638</strain>
    </source>
</reference>
<accession>A0A9X2RGL8</accession>
<evidence type="ECO:0000313" key="3">
    <source>
        <dbReference type="Proteomes" id="UP001139125"/>
    </source>
</evidence>